<feature type="domain" description="DUF4395" evidence="2">
    <location>
        <begin position="8"/>
        <end position="132"/>
    </location>
</feature>
<feature type="transmembrane region" description="Helical" evidence="1">
    <location>
        <begin position="12"/>
        <end position="30"/>
    </location>
</feature>
<feature type="transmembrane region" description="Helical" evidence="1">
    <location>
        <begin position="108"/>
        <end position="129"/>
    </location>
</feature>
<comment type="caution">
    <text evidence="3">The sequence shown here is derived from an EMBL/GenBank/DDBJ whole genome shotgun (WGS) entry which is preliminary data.</text>
</comment>
<evidence type="ECO:0000256" key="1">
    <source>
        <dbReference type="SAM" id="Phobius"/>
    </source>
</evidence>
<reference evidence="4" key="1">
    <citation type="journal article" date="2019" name="Int. J. Syst. Evol. Microbiol.">
        <title>The Global Catalogue of Microorganisms (GCM) 10K type strain sequencing project: providing services to taxonomists for standard genome sequencing and annotation.</title>
        <authorList>
            <consortium name="The Broad Institute Genomics Platform"/>
            <consortium name="The Broad Institute Genome Sequencing Center for Infectious Disease"/>
            <person name="Wu L."/>
            <person name="Ma J."/>
        </authorList>
    </citation>
    <scope>NUCLEOTIDE SEQUENCE [LARGE SCALE GENOMIC DNA]</scope>
    <source>
        <strain evidence="4">CCUG 56607</strain>
    </source>
</reference>
<proteinExistence type="predicted"/>
<evidence type="ECO:0000313" key="3">
    <source>
        <dbReference type="EMBL" id="MFD1020534.1"/>
    </source>
</evidence>
<dbReference type="PIRSF" id="PIRSF030042">
    <property type="entry name" value="UCP030042"/>
    <property type="match status" value="1"/>
</dbReference>
<organism evidence="3 4">
    <name type="scientific">Thalassobacillus hwangdonensis</name>
    <dbReference type="NCBI Taxonomy" id="546108"/>
    <lineage>
        <taxon>Bacteria</taxon>
        <taxon>Bacillati</taxon>
        <taxon>Bacillota</taxon>
        <taxon>Bacilli</taxon>
        <taxon>Bacillales</taxon>
        <taxon>Bacillaceae</taxon>
        <taxon>Thalassobacillus</taxon>
    </lineage>
</organism>
<feature type="transmembrane region" description="Helical" evidence="1">
    <location>
        <begin position="79"/>
        <end position="102"/>
    </location>
</feature>
<keyword evidence="4" id="KW-1185">Reference proteome</keyword>
<keyword evidence="1" id="KW-0472">Membrane</keyword>
<name>A0ABW3L371_9BACI</name>
<accession>A0ABW3L371</accession>
<dbReference type="Proteomes" id="UP001596990">
    <property type="component" value="Unassembled WGS sequence"/>
</dbReference>
<gene>
    <name evidence="3" type="ORF">ACFQ2J_15200</name>
</gene>
<dbReference type="InterPro" id="IPR016942">
    <property type="entry name" value="UCP030042"/>
</dbReference>
<dbReference type="InterPro" id="IPR025508">
    <property type="entry name" value="DUF4395"/>
</dbReference>
<evidence type="ECO:0000259" key="2">
    <source>
        <dbReference type="Pfam" id="PF14340"/>
    </source>
</evidence>
<protein>
    <submittedName>
        <fullName evidence="3">DUF4395 domain-containing protein</fullName>
    </submittedName>
</protein>
<evidence type="ECO:0000313" key="4">
    <source>
        <dbReference type="Proteomes" id="UP001596990"/>
    </source>
</evidence>
<feature type="transmembrane region" description="Helical" evidence="1">
    <location>
        <begin position="36"/>
        <end position="58"/>
    </location>
</feature>
<keyword evidence="1" id="KW-1133">Transmembrane helix</keyword>
<keyword evidence="1" id="KW-0812">Transmembrane</keyword>
<dbReference type="Pfam" id="PF14340">
    <property type="entry name" value="DUF4395"/>
    <property type="match status" value="1"/>
</dbReference>
<dbReference type="EMBL" id="JBHTKL010000005">
    <property type="protein sequence ID" value="MFD1020534.1"/>
    <property type="molecule type" value="Genomic_DNA"/>
</dbReference>
<dbReference type="RefSeq" id="WP_386062319.1">
    <property type="nucleotide sequence ID" value="NZ_JBHTKL010000005.1"/>
</dbReference>
<sequence length="143" mass="16606">MNSRSQTIPRPLVRLNQWTIVTAVLLTWLTSWHYFLLVPLLAGISGLLFDLHPVLYIGKKFLKKPLPSYIPEDKQQQQFNQIIAVFCLTMAYMAYTGGWMIIGHLFTAMVFLAASIAIMGFCVGCFIRFQWQQYRYRKLHSGR</sequence>